<comment type="caution">
    <text evidence="1">The sequence shown here is derived from an EMBL/GenBank/DDBJ whole genome shotgun (WGS) entry which is preliminary data.</text>
</comment>
<dbReference type="EMBL" id="DUZY01000001">
    <property type="protein sequence ID" value="DAD24691.1"/>
    <property type="molecule type" value="Genomic_DNA"/>
</dbReference>
<dbReference type="Proteomes" id="UP000607653">
    <property type="component" value="Unassembled WGS sequence"/>
</dbReference>
<keyword evidence="2" id="KW-1185">Reference proteome</keyword>
<evidence type="ECO:0000313" key="1">
    <source>
        <dbReference type="EMBL" id="DAD24691.1"/>
    </source>
</evidence>
<name>A0A822XZQ8_NELNU</name>
<evidence type="ECO:0000313" key="2">
    <source>
        <dbReference type="Proteomes" id="UP000607653"/>
    </source>
</evidence>
<sequence length="62" mass="6930">MLNLEAWRGEGCFFLSLEIGPRLGKQLEALSTRVSVDKLKAISSPGMLKTHCILEYNMKAFS</sequence>
<protein>
    <submittedName>
        <fullName evidence="1">Uncharacterized protein</fullName>
    </submittedName>
</protein>
<dbReference type="AlphaFoldDB" id="A0A822XZQ8"/>
<proteinExistence type="predicted"/>
<accession>A0A822XZQ8</accession>
<reference evidence="1 2" key="1">
    <citation type="journal article" date="2020" name="Mol. Biol. Evol.">
        <title>Distinct Expression and Methylation Patterns for Genes with Different Fates following a Single Whole-Genome Duplication in Flowering Plants.</title>
        <authorList>
            <person name="Shi T."/>
            <person name="Rahmani R.S."/>
            <person name="Gugger P.F."/>
            <person name="Wang M."/>
            <person name="Li H."/>
            <person name="Zhang Y."/>
            <person name="Li Z."/>
            <person name="Wang Q."/>
            <person name="Van de Peer Y."/>
            <person name="Marchal K."/>
            <person name="Chen J."/>
        </authorList>
    </citation>
    <scope>NUCLEOTIDE SEQUENCE [LARGE SCALE GENOMIC DNA]</scope>
    <source>
        <tissue evidence="1">Leaf</tissue>
    </source>
</reference>
<gene>
    <name evidence="1" type="ORF">HUJ06_026155</name>
</gene>
<organism evidence="1 2">
    <name type="scientific">Nelumbo nucifera</name>
    <name type="common">Sacred lotus</name>
    <dbReference type="NCBI Taxonomy" id="4432"/>
    <lineage>
        <taxon>Eukaryota</taxon>
        <taxon>Viridiplantae</taxon>
        <taxon>Streptophyta</taxon>
        <taxon>Embryophyta</taxon>
        <taxon>Tracheophyta</taxon>
        <taxon>Spermatophyta</taxon>
        <taxon>Magnoliopsida</taxon>
        <taxon>Proteales</taxon>
        <taxon>Nelumbonaceae</taxon>
        <taxon>Nelumbo</taxon>
    </lineage>
</organism>